<dbReference type="PROSITE" id="PS50110">
    <property type="entry name" value="RESPONSE_REGULATORY"/>
    <property type="match status" value="1"/>
</dbReference>
<dbReference type="InterPro" id="IPR003607">
    <property type="entry name" value="HD/PDEase_dom"/>
</dbReference>
<dbReference type="CDD" id="cd00077">
    <property type="entry name" value="HDc"/>
    <property type="match status" value="1"/>
</dbReference>
<dbReference type="InterPro" id="IPR011006">
    <property type="entry name" value="CheY-like_superfamily"/>
</dbReference>
<dbReference type="GO" id="GO:0000160">
    <property type="term" value="P:phosphorelay signal transduction system"/>
    <property type="evidence" value="ECO:0007669"/>
    <property type="project" value="InterPro"/>
</dbReference>
<dbReference type="SMART" id="SM00448">
    <property type="entry name" value="REC"/>
    <property type="match status" value="1"/>
</dbReference>
<evidence type="ECO:0000256" key="1">
    <source>
        <dbReference type="ARBA" id="ARBA00018672"/>
    </source>
</evidence>
<dbReference type="Pfam" id="PF13487">
    <property type="entry name" value="HD_5"/>
    <property type="match status" value="1"/>
</dbReference>
<evidence type="ECO:0000256" key="3">
    <source>
        <dbReference type="PROSITE-ProRule" id="PRU00169"/>
    </source>
</evidence>
<evidence type="ECO:0000259" key="5">
    <source>
        <dbReference type="PROSITE" id="PS51832"/>
    </source>
</evidence>
<dbReference type="PANTHER" id="PTHR45228">
    <property type="entry name" value="CYCLIC DI-GMP PHOSPHODIESTERASE TM_0186-RELATED"/>
    <property type="match status" value="1"/>
</dbReference>
<reference evidence="6 7" key="1">
    <citation type="submission" date="2018-08" db="EMBL/GenBank/DDBJ databases">
        <title>A genome reference for cultivated species of the human gut microbiota.</title>
        <authorList>
            <person name="Zou Y."/>
            <person name="Xue W."/>
            <person name="Luo G."/>
        </authorList>
    </citation>
    <scope>NUCLEOTIDE SEQUENCE [LARGE SCALE GENOMIC DNA]</scope>
    <source>
        <strain evidence="6 7">AF22-21</strain>
    </source>
</reference>
<comment type="function">
    <text evidence="2">May play the central regulatory role in sporulation. It may be an element of the effector pathway responsible for the activation of sporulation genes in response to nutritional stress. Spo0A may act in concert with spo0H (a sigma factor) to control the expression of some genes that are critical to the sporulation process.</text>
</comment>
<dbReference type="Gene3D" id="3.40.50.2300">
    <property type="match status" value="1"/>
</dbReference>
<evidence type="ECO:0000313" key="7">
    <source>
        <dbReference type="Proteomes" id="UP000283295"/>
    </source>
</evidence>
<proteinExistence type="predicted"/>
<dbReference type="SUPFAM" id="SSF52172">
    <property type="entry name" value="CheY-like"/>
    <property type="match status" value="1"/>
</dbReference>
<dbReference type="SMART" id="SM00471">
    <property type="entry name" value="HDc"/>
    <property type="match status" value="1"/>
</dbReference>
<dbReference type="PANTHER" id="PTHR45228:SF1">
    <property type="entry name" value="CYCLIC DI-GMP PHOSPHODIESTERASE TM_0186"/>
    <property type="match status" value="1"/>
</dbReference>
<organism evidence="6 7">
    <name type="scientific">Coprococcus eutactus</name>
    <dbReference type="NCBI Taxonomy" id="33043"/>
    <lineage>
        <taxon>Bacteria</taxon>
        <taxon>Bacillati</taxon>
        <taxon>Bacillota</taxon>
        <taxon>Clostridia</taxon>
        <taxon>Lachnospirales</taxon>
        <taxon>Lachnospiraceae</taxon>
        <taxon>Coprococcus</taxon>
    </lineage>
</organism>
<sequence>MDEAEERIIMREKVLIVDDIELNREILAVALGDQYDIVQAEDGERTIEILKNDNGDISAMLLDLIMPNVDGYAVLDFMKNTGLIDRIPVIVISAESTRDVEVKCLDMGVSDFVRKPFDSVTVRRRVKNAADLFMYKNHLEDKVKLQTRDLREKNKLLQAQAEKIRETNEKIVDVLGTVVEYRNLESGEHIKRVKGFTRILAEKAAEKYPEYGLTQDKIEVIVSASALHDVGKISIKDSVLLKPGKLTTDEFEYMKTHTTKGCEILTQIAGTWSEDYEKVSYEICRHHHERYDGKGYPDGLVGEEIPISAQLVSIADVYDALVSERVYKKAIAKDKAFQMILDGECGTFSPRLIECFKESRQDFEELACRYDMKKADA</sequence>
<dbReference type="OrthoDB" id="9804747at2"/>
<dbReference type="Gene3D" id="1.10.3210.10">
    <property type="entry name" value="Hypothetical protein af1432"/>
    <property type="match status" value="1"/>
</dbReference>
<dbReference type="PROSITE" id="PS51832">
    <property type="entry name" value="HD_GYP"/>
    <property type="match status" value="1"/>
</dbReference>
<evidence type="ECO:0000259" key="4">
    <source>
        <dbReference type="PROSITE" id="PS50110"/>
    </source>
</evidence>
<feature type="domain" description="HD-GYP" evidence="5">
    <location>
        <begin position="164"/>
        <end position="372"/>
    </location>
</feature>
<dbReference type="InterPro" id="IPR052020">
    <property type="entry name" value="Cyclic_di-GMP/3'3'-cGAMP_PDE"/>
</dbReference>
<accession>A0A3R5WN07</accession>
<dbReference type="Proteomes" id="UP000283295">
    <property type="component" value="Unassembled WGS sequence"/>
</dbReference>
<dbReference type="EMBL" id="QRVK01000001">
    <property type="protein sequence ID" value="RGS44353.1"/>
    <property type="molecule type" value="Genomic_DNA"/>
</dbReference>
<evidence type="ECO:0000313" key="6">
    <source>
        <dbReference type="EMBL" id="RGS44353.1"/>
    </source>
</evidence>
<keyword evidence="3" id="KW-0597">Phosphoprotein</keyword>
<dbReference type="InterPro" id="IPR001789">
    <property type="entry name" value="Sig_transdc_resp-reg_receiver"/>
</dbReference>
<protein>
    <recommendedName>
        <fullName evidence="1">Stage 0 sporulation protein A homolog</fullName>
    </recommendedName>
</protein>
<name>A0A3R5WN07_9FIRM</name>
<feature type="domain" description="Response regulatory" evidence="4">
    <location>
        <begin position="13"/>
        <end position="130"/>
    </location>
</feature>
<evidence type="ECO:0000256" key="2">
    <source>
        <dbReference type="ARBA" id="ARBA00024867"/>
    </source>
</evidence>
<dbReference type="SUPFAM" id="SSF109604">
    <property type="entry name" value="HD-domain/PDEase-like"/>
    <property type="match status" value="1"/>
</dbReference>
<gene>
    <name evidence="6" type="ORF">DWX94_00745</name>
</gene>
<comment type="caution">
    <text evidence="6">The sequence shown here is derived from an EMBL/GenBank/DDBJ whole genome shotgun (WGS) entry which is preliminary data.</text>
</comment>
<dbReference type="Pfam" id="PF00072">
    <property type="entry name" value="Response_reg"/>
    <property type="match status" value="1"/>
</dbReference>
<feature type="modified residue" description="4-aspartylphosphate" evidence="3">
    <location>
        <position position="63"/>
    </location>
</feature>
<dbReference type="InterPro" id="IPR037522">
    <property type="entry name" value="HD_GYP_dom"/>
</dbReference>
<dbReference type="AlphaFoldDB" id="A0A3R5WN07"/>